<evidence type="ECO:0000313" key="1">
    <source>
        <dbReference type="EMBL" id="OAY56830.1"/>
    </source>
</evidence>
<gene>
    <name evidence="1" type="ORF">MANES_02G048000</name>
</gene>
<name>A0A2C9WBB1_MANES</name>
<dbReference type="AlphaFoldDB" id="A0A2C9WBB1"/>
<protein>
    <submittedName>
        <fullName evidence="1">Uncharacterized protein</fullName>
    </submittedName>
</protein>
<dbReference type="EMBL" id="CM004388">
    <property type="protein sequence ID" value="OAY56830.1"/>
    <property type="molecule type" value="Genomic_DNA"/>
</dbReference>
<proteinExistence type="predicted"/>
<organism evidence="1">
    <name type="scientific">Manihot esculenta</name>
    <name type="common">Cassava</name>
    <name type="synonym">Jatropha manihot</name>
    <dbReference type="NCBI Taxonomy" id="3983"/>
    <lineage>
        <taxon>Eukaryota</taxon>
        <taxon>Viridiplantae</taxon>
        <taxon>Streptophyta</taxon>
        <taxon>Embryophyta</taxon>
        <taxon>Tracheophyta</taxon>
        <taxon>Spermatophyta</taxon>
        <taxon>Magnoliopsida</taxon>
        <taxon>eudicotyledons</taxon>
        <taxon>Gunneridae</taxon>
        <taxon>Pentapetalae</taxon>
        <taxon>rosids</taxon>
        <taxon>fabids</taxon>
        <taxon>Malpighiales</taxon>
        <taxon>Euphorbiaceae</taxon>
        <taxon>Crotonoideae</taxon>
        <taxon>Manihoteae</taxon>
        <taxon>Manihot</taxon>
    </lineage>
</organism>
<sequence>MVEYIVIEIGTERTSPFVTIFLNLEQQSAGPVQHMNWLPLEPYSVANISH</sequence>
<accession>A0A2C9WBB1</accession>
<reference evidence="1" key="1">
    <citation type="submission" date="2016-02" db="EMBL/GenBank/DDBJ databases">
        <title>WGS assembly of Manihot esculenta.</title>
        <authorList>
            <person name="Bredeson J.V."/>
            <person name="Prochnik S.E."/>
            <person name="Lyons J.B."/>
            <person name="Schmutz J."/>
            <person name="Grimwood J."/>
            <person name="Vrebalov J."/>
            <person name="Bart R.S."/>
            <person name="Amuge T."/>
            <person name="Ferguson M.E."/>
            <person name="Green R."/>
            <person name="Putnam N."/>
            <person name="Stites J."/>
            <person name="Rounsley S."/>
            <person name="Rokhsar D.S."/>
        </authorList>
    </citation>
    <scope>NUCLEOTIDE SEQUENCE [LARGE SCALE GENOMIC DNA]</scope>
    <source>
        <tissue evidence="1">Leaf</tissue>
    </source>
</reference>